<dbReference type="InterPro" id="IPR021428">
    <property type="entry name" value="DUF3078"/>
</dbReference>
<sequence length="256" mass="29183">MNQASFSDNWSGGGITSLAVGTSFNYKTDYTKGDKSYVSEVILQYGKIKNKGQLQRKTNDRLYWDNKVALKLSKSWNFFGSVNFESQFDRGFAYSTITEDDVKREKATTISRFMSPGYLTESLGLEFRPSRYYSLRIGTGTARQTFVLDKNIYKNIAKNYGVDTGKVVRNELAFQLVSNFEKEVMPNLVVKSVYTMFANYEKLRSIDQRLDLTMIAKVNRLINVTVAGVVLYDDDASRKIQASQSISLGILYKFPY</sequence>
<dbReference type="eggNOG" id="COG3137">
    <property type="taxonomic scope" value="Bacteria"/>
</dbReference>
<protein>
    <recommendedName>
        <fullName evidence="3">DUF3078 domain-containing protein</fullName>
    </recommendedName>
</protein>
<dbReference type="Proteomes" id="UP000014174">
    <property type="component" value="Unassembled WGS sequence"/>
</dbReference>
<dbReference type="EMBL" id="AQPN01000076">
    <property type="protein sequence ID" value="EOR94859.1"/>
    <property type="molecule type" value="Genomic_DNA"/>
</dbReference>
<dbReference type="STRING" id="1150600.ADIARSV_1964"/>
<evidence type="ECO:0000313" key="2">
    <source>
        <dbReference type="Proteomes" id="UP000014174"/>
    </source>
</evidence>
<evidence type="ECO:0008006" key="3">
    <source>
        <dbReference type="Google" id="ProtNLM"/>
    </source>
</evidence>
<proteinExistence type="predicted"/>
<reference evidence="1 2" key="1">
    <citation type="journal article" date="2013" name="Genome Announc.">
        <title>Draft Genome Sequence of Arcticibacter svalbardensis Strain MN12-7T, a Member of the Family Sphingobacteriaceae Isolated from an Arctic Soil Sample.</title>
        <authorList>
            <person name="Shivaji S."/>
            <person name="Ara S."/>
            <person name="Prasad S."/>
            <person name="Manasa B.P."/>
            <person name="Begum Z."/>
            <person name="Singh A."/>
            <person name="Kumar Pinnaka A."/>
        </authorList>
    </citation>
    <scope>NUCLEOTIDE SEQUENCE [LARGE SCALE GENOMIC DNA]</scope>
    <source>
        <strain evidence="1 2">MN12-7</strain>
    </source>
</reference>
<keyword evidence="2" id="KW-1185">Reference proteome</keyword>
<dbReference type="Pfam" id="PF11276">
    <property type="entry name" value="DUF3078"/>
    <property type="match status" value="1"/>
</dbReference>
<evidence type="ECO:0000313" key="1">
    <source>
        <dbReference type="EMBL" id="EOR94859.1"/>
    </source>
</evidence>
<comment type="caution">
    <text evidence="1">The sequence shown here is derived from an EMBL/GenBank/DDBJ whole genome shotgun (WGS) entry which is preliminary data.</text>
</comment>
<dbReference type="AlphaFoldDB" id="R9H0V0"/>
<dbReference type="PATRIC" id="fig|1150600.3.peg.1938"/>
<name>R9H0V0_9SPHI</name>
<accession>R9H0V0</accession>
<gene>
    <name evidence="1" type="ORF">ADIARSV_1964</name>
</gene>
<organism evidence="1 2">
    <name type="scientific">Arcticibacter svalbardensis MN12-7</name>
    <dbReference type="NCBI Taxonomy" id="1150600"/>
    <lineage>
        <taxon>Bacteria</taxon>
        <taxon>Pseudomonadati</taxon>
        <taxon>Bacteroidota</taxon>
        <taxon>Sphingobacteriia</taxon>
        <taxon>Sphingobacteriales</taxon>
        <taxon>Sphingobacteriaceae</taxon>
        <taxon>Arcticibacter</taxon>
    </lineage>
</organism>